<protein>
    <submittedName>
        <fullName evidence="10">Do family serine endopeptidase</fullName>
    </submittedName>
</protein>
<dbReference type="PANTHER" id="PTHR43343:SF3">
    <property type="entry name" value="PROTEASE DO-LIKE 8, CHLOROPLASTIC"/>
    <property type="match status" value="1"/>
</dbReference>
<dbReference type="InterPro" id="IPR036034">
    <property type="entry name" value="PDZ_sf"/>
</dbReference>
<reference evidence="10" key="2">
    <citation type="submission" date="2021-09" db="EMBL/GenBank/DDBJ databases">
        <authorList>
            <person name="Gilroy R."/>
        </authorList>
    </citation>
    <scope>NUCLEOTIDE SEQUENCE</scope>
    <source>
        <strain evidence="10">CHK121-7720</strain>
    </source>
</reference>
<dbReference type="Gene3D" id="2.40.10.10">
    <property type="entry name" value="Trypsin-like serine proteases"/>
    <property type="match status" value="2"/>
</dbReference>
<dbReference type="Pfam" id="PF13365">
    <property type="entry name" value="Trypsin_2"/>
    <property type="match status" value="1"/>
</dbReference>
<comment type="similarity">
    <text evidence="1">Belongs to the peptidase S1C family.</text>
</comment>
<dbReference type="AlphaFoldDB" id="A0A921MSE8"/>
<dbReference type="SUPFAM" id="SSF50156">
    <property type="entry name" value="PDZ domain-like"/>
    <property type="match status" value="2"/>
</dbReference>
<dbReference type="SUPFAM" id="SSF50494">
    <property type="entry name" value="Trypsin-like serine proteases"/>
    <property type="match status" value="1"/>
</dbReference>
<comment type="caution">
    <text evidence="10">The sequence shown here is derived from an EMBL/GenBank/DDBJ whole genome shotgun (WGS) entry which is preliminary data.</text>
</comment>
<name>A0A921MSE8_9BACT</name>
<dbReference type="PANTHER" id="PTHR43343">
    <property type="entry name" value="PEPTIDASE S12"/>
    <property type="match status" value="1"/>
</dbReference>
<evidence type="ECO:0000256" key="3">
    <source>
        <dbReference type="ARBA" id="ARBA00022729"/>
    </source>
</evidence>
<sequence length="499" mass="53368">MNSYGKKLMGIALIAILSSGVSIGAFSLLNRSADSKLEDQPVGSEYAQPTRFSRVVNRPAVETDFTVAAENTVNAVVSIKSISTPKQSQMGGFTDPFFEYFFGQGGRNIEPQPRTGLGSGVIITPDGYIVTNNHVVEGADKLDITLNDNRTFNGRVIGTDPSTDLALIKIDAKDLPIVKFGDSDNLKVGEWVLAVGNPLGLTSTVTAGIVSAKARSISALNPRSQKMGIEAFIQTDAAVNPGNSGGALVNTAGELVGINTAIYSETGSYAGYSFAIPTSIVSKVIADLKEYGTVQRAVLGIGYMEINSDLAKEKNLEVQEGIYVGEVFNRSAAMEAGIKEGDVITSINDVKIKNGAMLSEQLNRYRPGDKIKIGLLRGKESKAVSLTLKNSQGNTEITKIAGMDSLGAGFKELDAKSLREMNIRYGVQVIGLKNGKFKSAGIRDGFVILEINNTPMKSVSDLESMYDSIVKSNQTQKVMFITGVYPNGKMMYYAVDLAD</sequence>
<dbReference type="EMBL" id="DYUD01000023">
    <property type="protein sequence ID" value="HJG89251.1"/>
    <property type="molecule type" value="Genomic_DNA"/>
</dbReference>
<accession>A0A921MSE8</accession>
<keyword evidence="5" id="KW-0378">Hydrolase</keyword>
<evidence type="ECO:0000256" key="8">
    <source>
        <dbReference type="PIRSR" id="PIRSR611782-2"/>
    </source>
</evidence>
<evidence type="ECO:0000256" key="5">
    <source>
        <dbReference type="ARBA" id="ARBA00022801"/>
    </source>
</evidence>
<evidence type="ECO:0000259" key="9">
    <source>
        <dbReference type="PROSITE" id="PS50106"/>
    </source>
</evidence>
<dbReference type="GO" id="GO:0006508">
    <property type="term" value="P:proteolysis"/>
    <property type="evidence" value="ECO:0007669"/>
    <property type="project" value="UniProtKB-KW"/>
</dbReference>
<evidence type="ECO:0000313" key="11">
    <source>
        <dbReference type="Proteomes" id="UP000757103"/>
    </source>
</evidence>
<dbReference type="SMART" id="SM00228">
    <property type="entry name" value="PDZ"/>
    <property type="match status" value="2"/>
</dbReference>
<keyword evidence="3" id="KW-0732">Signal</keyword>
<reference evidence="10" key="1">
    <citation type="journal article" date="2021" name="PeerJ">
        <title>Extensive microbial diversity within the chicken gut microbiome revealed by metagenomics and culture.</title>
        <authorList>
            <person name="Gilroy R."/>
            <person name="Ravi A."/>
            <person name="Getino M."/>
            <person name="Pursley I."/>
            <person name="Horton D.L."/>
            <person name="Alikhan N.F."/>
            <person name="Baker D."/>
            <person name="Gharbi K."/>
            <person name="Hall N."/>
            <person name="Watson M."/>
            <person name="Adriaenssens E.M."/>
            <person name="Foster-Nyarko E."/>
            <person name="Jarju S."/>
            <person name="Secka A."/>
            <person name="Antonio M."/>
            <person name="Oren A."/>
            <person name="Chaudhuri R.R."/>
            <person name="La Ragione R."/>
            <person name="Hildebrand F."/>
            <person name="Pallen M.J."/>
        </authorList>
    </citation>
    <scope>NUCLEOTIDE SEQUENCE</scope>
    <source>
        <strain evidence="10">CHK121-7720</strain>
    </source>
</reference>
<proteinExistence type="inferred from homology"/>
<evidence type="ECO:0000256" key="6">
    <source>
        <dbReference type="ARBA" id="ARBA00022825"/>
    </source>
</evidence>
<feature type="binding site" evidence="8">
    <location>
        <position position="164"/>
    </location>
    <ligand>
        <name>substrate</name>
    </ligand>
</feature>
<keyword evidence="6" id="KW-0720">Serine protease</keyword>
<dbReference type="PROSITE" id="PS50106">
    <property type="entry name" value="PDZ"/>
    <property type="match status" value="1"/>
</dbReference>
<feature type="binding site" evidence="8">
    <location>
        <begin position="242"/>
        <end position="244"/>
    </location>
    <ligand>
        <name>substrate</name>
    </ligand>
</feature>
<dbReference type="InterPro" id="IPR009003">
    <property type="entry name" value="Peptidase_S1_PA"/>
</dbReference>
<organism evidence="10 11">
    <name type="scientific">Barnesiella viscericola</name>
    <dbReference type="NCBI Taxonomy" id="397865"/>
    <lineage>
        <taxon>Bacteria</taxon>
        <taxon>Pseudomonadati</taxon>
        <taxon>Bacteroidota</taxon>
        <taxon>Bacteroidia</taxon>
        <taxon>Bacteroidales</taxon>
        <taxon>Barnesiellaceae</taxon>
        <taxon>Barnesiella</taxon>
    </lineage>
</organism>
<dbReference type="InterPro" id="IPR043504">
    <property type="entry name" value="Peptidase_S1_PA_chymotrypsin"/>
</dbReference>
<dbReference type="InterPro" id="IPR001940">
    <property type="entry name" value="Peptidase_S1C"/>
</dbReference>
<feature type="active site" description="Charge relay system" evidence="7">
    <location>
        <position position="244"/>
    </location>
</feature>
<dbReference type="PRINTS" id="PR00834">
    <property type="entry name" value="PROTEASES2C"/>
</dbReference>
<gene>
    <name evidence="10" type="ORF">K8U91_07255</name>
</gene>
<evidence type="ECO:0000313" key="10">
    <source>
        <dbReference type="EMBL" id="HJG89251.1"/>
    </source>
</evidence>
<evidence type="ECO:0000256" key="4">
    <source>
        <dbReference type="ARBA" id="ARBA00022737"/>
    </source>
</evidence>
<evidence type="ECO:0000256" key="2">
    <source>
        <dbReference type="ARBA" id="ARBA00022670"/>
    </source>
</evidence>
<keyword evidence="2" id="KW-0645">Protease</keyword>
<dbReference type="Proteomes" id="UP000757103">
    <property type="component" value="Unassembled WGS sequence"/>
</dbReference>
<dbReference type="GO" id="GO:0004252">
    <property type="term" value="F:serine-type endopeptidase activity"/>
    <property type="evidence" value="ECO:0007669"/>
    <property type="project" value="InterPro"/>
</dbReference>
<feature type="active site" description="Charge relay system" evidence="7">
    <location>
        <position position="134"/>
    </location>
</feature>
<dbReference type="InterPro" id="IPR011782">
    <property type="entry name" value="Pept_S1C_Do"/>
</dbReference>
<dbReference type="NCBIfam" id="TIGR02037">
    <property type="entry name" value="degP_htrA_DO"/>
    <property type="match status" value="1"/>
</dbReference>
<feature type="active site" description="Charge relay system" evidence="7">
    <location>
        <position position="164"/>
    </location>
</feature>
<dbReference type="Pfam" id="PF13180">
    <property type="entry name" value="PDZ_2"/>
    <property type="match status" value="1"/>
</dbReference>
<feature type="domain" description="PDZ" evidence="9">
    <location>
        <begin position="283"/>
        <end position="379"/>
    </location>
</feature>
<dbReference type="InterPro" id="IPR001478">
    <property type="entry name" value="PDZ"/>
</dbReference>
<dbReference type="RefSeq" id="WP_273306288.1">
    <property type="nucleotide sequence ID" value="NZ_DYUD01000023.1"/>
</dbReference>
<dbReference type="InterPro" id="IPR051201">
    <property type="entry name" value="Chloro_Bact_Ser_Proteases"/>
</dbReference>
<evidence type="ECO:0000256" key="7">
    <source>
        <dbReference type="PIRSR" id="PIRSR611782-1"/>
    </source>
</evidence>
<feature type="binding site" evidence="8">
    <location>
        <position position="134"/>
    </location>
    <ligand>
        <name>substrate</name>
    </ligand>
</feature>
<evidence type="ECO:0000256" key="1">
    <source>
        <dbReference type="ARBA" id="ARBA00010541"/>
    </source>
</evidence>
<dbReference type="CDD" id="cd06779">
    <property type="entry name" value="cpPDZ_Deg_HtrA-like"/>
    <property type="match status" value="1"/>
</dbReference>
<keyword evidence="4" id="KW-0677">Repeat</keyword>
<dbReference type="Gene3D" id="2.30.42.10">
    <property type="match status" value="2"/>
</dbReference>